<dbReference type="PROSITE" id="PS51384">
    <property type="entry name" value="FAD_FR"/>
    <property type="match status" value="1"/>
</dbReference>
<dbReference type="EC" id="1.18.1.2" evidence="2"/>
<evidence type="ECO:0000313" key="6">
    <source>
        <dbReference type="EMBL" id="UUM33121.1"/>
    </source>
</evidence>
<dbReference type="InterPro" id="IPR017938">
    <property type="entry name" value="Riboflavin_synthase-like_b-brl"/>
</dbReference>
<evidence type="ECO:0000313" key="7">
    <source>
        <dbReference type="Proteomes" id="UP001058602"/>
    </source>
</evidence>
<accession>A0ABY5LMR4</accession>
<reference evidence="6" key="1">
    <citation type="submission" date="2022-07" db="EMBL/GenBank/DDBJ databases">
        <title>Complete genome of Vibrio japonicus strain JCM 31412T and phylogenomic assessment of the Nereis clade of the genus Vibrio.</title>
        <authorList>
            <person name="Shlafstein M.D."/>
            <person name="Emsley S.A."/>
            <person name="Ushijima B."/>
            <person name="Videau P."/>
            <person name="Saw J.H."/>
        </authorList>
    </citation>
    <scope>NUCLEOTIDE SEQUENCE</scope>
    <source>
        <strain evidence="6">JCM 31412</strain>
    </source>
</reference>
<dbReference type="Pfam" id="PF00175">
    <property type="entry name" value="NAD_binding_1"/>
    <property type="match status" value="1"/>
</dbReference>
<dbReference type="InterPro" id="IPR008333">
    <property type="entry name" value="Cbr1-like_FAD-bd_dom"/>
</dbReference>
<dbReference type="RefSeq" id="WP_257086818.1">
    <property type="nucleotide sequence ID" value="NZ_CP102097.1"/>
</dbReference>
<dbReference type="InterPro" id="IPR017927">
    <property type="entry name" value="FAD-bd_FR_type"/>
</dbReference>
<dbReference type="InterPro" id="IPR039261">
    <property type="entry name" value="FNR_nucleotide-bd"/>
</dbReference>
<dbReference type="Pfam" id="PF00970">
    <property type="entry name" value="FAD_binding_6"/>
    <property type="match status" value="1"/>
</dbReference>
<dbReference type="PANTHER" id="PTHR47878:SF2">
    <property type="entry name" value="OXIDOREDUCTASE FAD_NAD(P)-BINDING DOMAIN PROTEIN"/>
    <property type="match status" value="1"/>
</dbReference>
<dbReference type="Gene3D" id="2.40.30.10">
    <property type="entry name" value="Translation factors"/>
    <property type="match status" value="1"/>
</dbReference>
<dbReference type="InterPro" id="IPR051930">
    <property type="entry name" value="FNR_type-1"/>
</dbReference>
<organism evidence="6 7">
    <name type="scientific">Vibrio japonicus</name>
    <dbReference type="NCBI Taxonomy" id="1824638"/>
    <lineage>
        <taxon>Bacteria</taxon>
        <taxon>Pseudomonadati</taxon>
        <taxon>Pseudomonadota</taxon>
        <taxon>Gammaproteobacteria</taxon>
        <taxon>Vibrionales</taxon>
        <taxon>Vibrionaceae</taxon>
        <taxon>Vibrio</taxon>
    </lineage>
</organism>
<dbReference type="PANTHER" id="PTHR47878">
    <property type="entry name" value="OXIDOREDUCTASE FAD/NAD(P)-BINDING DOMAIN PROTEIN"/>
    <property type="match status" value="1"/>
</dbReference>
<evidence type="ECO:0000256" key="3">
    <source>
        <dbReference type="ARBA" id="ARBA00022741"/>
    </source>
</evidence>
<dbReference type="CDD" id="cd06195">
    <property type="entry name" value="FNR1"/>
    <property type="match status" value="1"/>
</dbReference>
<dbReference type="SUPFAM" id="SSF52343">
    <property type="entry name" value="Ferredoxin reductase-like, C-terminal NADP-linked domain"/>
    <property type="match status" value="1"/>
</dbReference>
<proteinExistence type="inferred from homology"/>
<name>A0ABY5LMR4_9VIBR</name>
<evidence type="ECO:0000256" key="1">
    <source>
        <dbReference type="ARBA" id="ARBA00008312"/>
    </source>
</evidence>
<comment type="similarity">
    <text evidence="1">Belongs to the ferredoxin--NADP reductase type 1 family.</text>
</comment>
<dbReference type="InterPro" id="IPR033892">
    <property type="entry name" value="FNR_bac"/>
</dbReference>
<keyword evidence="7" id="KW-1185">Reference proteome</keyword>
<dbReference type="Proteomes" id="UP001058602">
    <property type="component" value="Chromosome 2"/>
</dbReference>
<evidence type="ECO:0000256" key="2">
    <source>
        <dbReference type="ARBA" id="ARBA00013223"/>
    </source>
</evidence>
<dbReference type="PRINTS" id="PR00410">
    <property type="entry name" value="PHEHYDRXLASE"/>
</dbReference>
<dbReference type="SUPFAM" id="SSF63380">
    <property type="entry name" value="Riboflavin synthase domain-like"/>
    <property type="match status" value="1"/>
</dbReference>
<feature type="domain" description="FAD-binding FR-type" evidence="5">
    <location>
        <begin position="5"/>
        <end position="107"/>
    </location>
</feature>
<sequence>MSVPKGFTMAKVERRIDWTADVFSLRVTGASLSFEAGQYTKLALLSENGELVSRPYSIVNAPLNSSDMLEFLIVAHPEGVLSHRLQNLKEGDEIYVGERAHGDLIFRSIPKSTENLWLLATGTGIGPFLSLLDDINFRPSCENIVLVHAVRRERELVYQYLIEQLIQQYEGRLTYLPIVSREQIPNVLRGRIPQLLQQRTLQEKSGVALSPKDSFAMLCGNPDMIKETIAVLTESGLEKYRQATGGNILYERYW</sequence>
<evidence type="ECO:0000256" key="4">
    <source>
        <dbReference type="ARBA" id="ARBA00047776"/>
    </source>
</evidence>
<dbReference type="EMBL" id="CP102097">
    <property type="protein sequence ID" value="UUM33121.1"/>
    <property type="molecule type" value="Genomic_DNA"/>
</dbReference>
<dbReference type="Gene3D" id="3.40.50.80">
    <property type="entry name" value="Nucleotide-binding domain of ferredoxin-NADP reductase (FNR) module"/>
    <property type="match status" value="1"/>
</dbReference>
<gene>
    <name evidence="6" type="ORF">NP165_16375</name>
</gene>
<comment type="catalytic activity">
    <reaction evidence="4">
        <text>2 reduced [2Fe-2S]-[ferredoxin] + NADP(+) + H(+) = 2 oxidized [2Fe-2S]-[ferredoxin] + NADPH</text>
        <dbReference type="Rhea" id="RHEA:20125"/>
        <dbReference type="Rhea" id="RHEA-COMP:10000"/>
        <dbReference type="Rhea" id="RHEA-COMP:10001"/>
        <dbReference type="ChEBI" id="CHEBI:15378"/>
        <dbReference type="ChEBI" id="CHEBI:33737"/>
        <dbReference type="ChEBI" id="CHEBI:33738"/>
        <dbReference type="ChEBI" id="CHEBI:57783"/>
        <dbReference type="ChEBI" id="CHEBI:58349"/>
        <dbReference type="EC" id="1.18.1.2"/>
    </reaction>
</comment>
<protein>
    <recommendedName>
        <fullName evidence="2">ferredoxin--NADP(+) reductase</fullName>
        <ecNumber evidence="2">1.18.1.2</ecNumber>
    </recommendedName>
</protein>
<dbReference type="InterPro" id="IPR001433">
    <property type="entry name" value="OxRdtase_FAD/NAD-bd"/>
</dbReference>
<keyword evidence="3" id="KW-0547">Nucleotide-binding</keyword>
<evidence type="ECO:0000259" key="5">
    <source>
        <dbReference type="PROSITE" id="PS51384"/>
    </source>
</evidence>